<keyword evidence="12" id="KW-0675">Receptor</keyword>
<evidence type="ECO:0000256" key="1">
    <source>
        <dbReference type="ARBA" id="ARBA00004571"/>
    </source>
</evidence>
<dbReference type="PROSITE" id="PS52016">
    <property type="entry name" value="TONB_DEPENDENT_REC_3"/>
    <property type="match status" value="1"/>
</dbReference>
<keyword evidence="3 8" id="KW-1134">Transmembrane beta strand</keyword>
<dbReference type="InterPro" id="IPR012910">
    <property type="entry name" value="Plug_dom"/>
</dbReference>
<comment type="similarity">
    <text evidence="8 9">Belongs to the TonB-dependent receptor family.</text>
</comment>
<evidence type="ECO:0000313" key="12">
    <source>
        <dbReference type="EMBL" id="MDX8335991.1"/>
    </source>
</evidence>
<comment type="subcellular location">
    <subcellularLocation>
        <location evidence="1 8">Cell outer membrane</location>
        <topology evidence="1 8">Multi-pass membrane protein</topology>
    </subcellularLocation>
</comment>
<dbReference type="InterPro" id="IPR039426">
    <property type="entry name" value="TonB-dep_rcpt-like"/>
</dbReference>
<feature type="domain" description="TonB-dependent receptor-like beta-barrel" evidence="10">
    <location>
        <begin position="203"/>
        <end position="655"/>
    </location>
</feature>
<evidence type="ECO:0000256" key="8">
    <source>
        <dbReference type="PROSITE-ProRule" id="PRU01360"/>
    </source>
</evidence>
<protein>
    <submittedName>
        <fullName evidence="12">TonB-dependent receptor</fullName>
    </submittedName>
</protein>
<dbReference type="PANTHER" id="PTHR30069:SF27">
    <property type="entry name" value="BLL4766 PROTEIN"/>
    <property type="match status" value="1"/>
</dbReference>
<feature type="domain" description="TonB-dependent receptor plug" evidence="11">
    <location>
        <begin position="27"/>
        <end position="130"/>
    </location>
</feature>
<dbReference type="RefSeq" id="WP_320313396.1">
    <property type="nucleotide sequence ID" value="NZ_JAVIKH010000006.1"/>
</dbReference>
<keyword evidence="4 8" id="KW-0812">Transmembrane</keyword>
<evidence type="ECO:0000256" key="3">
    <source>
        <dbReference type="ARBA" id="ARBA00022452"/>
    </source>
</evidence>
<proteinExistence type="inferred from homology"/>
<evidence type="ECO:0000256" key="7">
    <source>
        <dbReference type="ARBA" id="ARBA00023237"/>
    </source>
</evidence>
<keyword evidence="5 9" id="KW-0798">TonB box</keyword>
<accession>A0ABU4WBP5</accession>
<reference evidence="13" key="1">
    <citation type="submission" date="2023-07" db="EMBL/GenBank/DDBJ databases">
        <authorList>
            <person name="Colorado M.A."/>
            <person name="Villamil L.M."/>
            <person name="Melo J.F."/>
            <person name="Rodriguez J.A."/>
            <person name="Ruiz R.Y."/>
        </authorList>
    </citation>
    <scope>NUCLEOTIDE SEQUENCE [LARGE SCALE GENOMIC DNA]</scope>
    <source>
        <strain evidence="13">C33</strain>
    </source>
</reference>
<dbReference type="InterPro" id="IPR000531">
    <property type="entry name" value="Beta-barrel_TonB"/>
</dbReference>
<keyword evidence="2 8" id="KW-0813">Transport</keyword>
<dbReference type="Gene3D" id="2.40.170.20">
    <property type="entry name" value="TonB-dependent receptor, beta-barrel domain"/>
    <property type="match status" value="1"/>
</dbReference>
<keyword evidence="13" id="KW-1185">Reference proteome</keyword>
<dbReference type="Proteomes" id="UP001279681">
    <property type="component" value="Unassembled WGS sequence"/>
</dbReference>
<dbReference type="InterPro" id="IPR036942">
    <property type="entry name" value="Beta-barrel_TonB_sf"/>
</dbReference>
<dbReference type="CDD" id="cd01347">
    <property type="entry name" value="ligand_gated_channel"/>
    <property type="match status" value="1"/>
</dbReference>
<sequence length="685" mass="78229">MEKTIKLEETVVVSKSGFDTPLVSENKNVIVLFKDEIDNGNHKNVEDVLRDAPNVIVQETYFGPRVDIRGNGEKSISKVKILSDGIALNPIDESMGTLPINTIPLNSIERIDITPGGNSVIYGSGSSGGVINIITKSSLKKDFLILETGIKSYDFRSGGISFGQNLNENLYGNFNYTYLNGNGYRDGDSQESNNFSGGLDYKIDEKNRVKVTMGYFKGDRDYSTGISKELLKENRKAAGFPIDSDSKRKTYSLDYEYKFSENLTFLTTLYYQSFKRDFKEISLMDYEVPKVGNMPHEIIGKDLDSSMYGSFKENSKGINLRGKYQYLNGELILGYDYNYTKLKRDSEIKASGEFFPVTMPYFKIKGEAEVNLKNDIFKESNGIYGLNTYNLTDKLELVLGAKYEHSSLGGKRTSETEVVTMGKTAYYREIDSDEKTDNYALEVGTNYKYSSSGTFYTRYERGFTSPLPGQITDKVGNHYEKNNLKSEISHNFEVGMRDYYEEIFMNLSVFSNFTSNEIVLIQKNSYNPAIKEWQYKNLNEVRKFGGELYLEEYFENLTLYQSFSYVNTKITKGIYEGEELPLVPSGKIVLGGSYNINEKLKFNANFNWVGSYMVKEYERDNTPIDSKVKSYNYTDLMLTYKVNEYFDLSFGINNLFNEKYNYEETRDIALPAPGRNYFITGKMSI</sequence>
<evidence type="ECO:0000256" key="5">
    <source>
        <dbReference type="ARBA" id="ARBA00023077"/>
    </source>
</evidence>
<comment type="caution">
    <text evidence="12">The sequence shown here is derived from an EMBL/GenBank/DDBJ whole genome shotgun (WGS) entry which is preliminary data.</text>
</comment>
<evidence type="ECO:0000313" key="13">
    <source>
        <dbReference type="Proteomes" id="UP001279681"/>
    </source>
</evidence>
<evidence type="ECO:0000256" key="6">
    <source>
        <dbReference type="ARBA" id="ARBA00023136"/>
    </source>
</evidence>
<name>A0ABU4WBP5_9FUSO</name>
<evidence type="ECO:0000256" key="9">
    <source>
        <dbReference type="RuleBase" id="RU003357"/>
    </source>
</evidence>
<evidence type="ECO:0000256" key="4">
    <source>
        <dbReference type="ARBA" id="ARBA00022692"/>
    </source>
</evidence>
<dbReference type="SUPFAM" id="SSF56935">
    <property type="entry name" value="Porins"/>
    <property type="match status" value="1"/>
</dbReference>
<dbReference type="EMBL" id="JAVIKH010000006">
    <property type="protein sequence ID" value="MDX8335991.1"/>
    <property type="molecule type" value="Genomic_DNA"/>
</dbReference>
<keyword evidence="7 8" id="KW-0998">Cell outer membrane</keyword>
<dbReference type="Pfam" id="PF00593">
    <property type="entry name" value="TonB_dep_Rec_b-barrel"/>
    <property type="match status" value="1"/>
</dbReference>
<evidence type="ECO:0000256" key="2">
    <source>
        <dbReference type="ARBA" id="ARBA00022448"/>
    </source>
</evidence>
<keyword evidence="6 8" id="KW-0472">Membrane</keyword>
<dbReference type="PANTHER" id="PTHR30069">
    <property type="entry name" value="TONB-DEPENDENT OUTER MEMBRANE RECEPTOR"/>
    <property type="match status" value="1"/>
</dbReference>
<dbReference type="Pfam" id="PF07715">
    <property type="entry name" value="Plug"/>
    <property type="match status" value="1"/>
</dbReference>
<gene>
    <name evidence="12" type="ORF">RFV38_05695</name>
</gene>
<evidence type="ECO:0000259" key="10">
    <source>
        <dbReference type="Pfam" id="PF00593"/>
    </source>
</evidence>
<dbReference type="InterPro" id="IPR037066">
    <property type="entry name" value="Plug_dom_sf"/>
</dbReference>
<evidence type="ECO:0000259" key="11">
    <source>
        <dbReference type="Pfam" id="PF07715"/>
    </source>
</evidence>
<organism evidence="12 13">
    <name type="scientific">Candidatus Cetobacterium colombiensis</name>
    <dbReference type="NCBI Taxonomy" id="3073100"/>
    <lineage>
        <taxon>Bacteria</taxon>
        <taxon>Fusobacteriati</taxon>
        <taxon>Fusobacteriota</taxon>
        <taxon>Fusobacteriia</taxon>
        <taxon>Fusobacteriales</taxon>
        <taxon>Fusobacteriaceae</taxon>
        <taxon>Cetobacterium</taxon>
    </lineage>
</organism>
<dbReference type="Gene3D" id="2.170.130.10">
    <property type="entry name" value="TonB-dependent receptor, plug domain"/>
    <property type="match status" value="1"/>
</dbReference>